<evidence type="ECO:0000259" key="2">
    <source>
        <dbReference type="Pfam" id="PF20248"/>
    </source>
</evidence>
<name>A0A5C7SNR0_THASP</name>
<dbReference type="Proteomes" id="UP000321192">
    <property type="component" value="Unassembled WGS sequence"/>
</dbReference>
<accession>A0A5C7SNR0</accession>
<evidence type="ECO:0000313" key="4">
    <source>
        <dbReference type="Proteomes" id="UP000321192"/>
    </source>
</evidence>
<dbReference type="Pfam" id="PF20248">
    <property type="entry name" value="DUF6603"/>
    <property type="match status" value="1"/>
</dbReference>
<dbReference type="RefSeq" id="WP_276658560.1">
    <property type="nucleotide sequence ID" value="NZ_SSFD01000152.1"/>
</dbReference>
<gene>
    <name evidence="3" type="ORF">E6Q80_09990</name>
</gene>
<feature type="region of interest" description="Disordered" evidence="1">
    <location>
        <begin position="227"/>
        <end position="250"/>
    </location>
</feature>
<dbReference type="InterPro" id="IPR046538">
    <property type="entry name" value="DUF6603"/>
</dbReference>
<sequence length="985" mass="103521">MSTTEDAGPATPTTVELELELRVGGRPLALRGTLTGGGLTGLAGTLRGEKTDTLGGLLAGLGEAFAGPGAALDALGGGGLAAIHFEAVELAYRSTATPCVVLNTTLGVGVGHTRIVVAKLLPVPGRAEDEGGLVAGFELELEPRPIGDKGLSELIGGIVVERLGVFHASRDCSGLHLEPATAPGAFAPLVERAGEGRSLHAGLNLSGRVLIGGVDLLEGFGHDTGNTLDAQAPAAEPSPAAAPALASPAPEAPLPARGRAFWKRIDKRIGPLSFRRVGLVYESSRLAIALDAGLRIGGLSFELVGFGVDCPIAALLKGPHAAMDGLGVRLEGAMLGLETGAIAISGGLTRAPGETLRLDGSLRVSTPVLSVSAIGSYERIEGAHSFFAFAALHKEIGGPPFFFVTGLCLGIGIHRRLTLPPIEQVHSFPLLRAAAEPDYLGKDADPRRIGALVDTWLAPERDSMWIAGGVRFTSFGIVESVAMLSVAFGNRLEIGVLGLSRLQLPRKAGGEAAMACVEMELRVVIAPDDGLVAVEGRLTENSFVLRRDFRLRGGFAFFAWYAGPHAGDFVVSVGGYHPSFQVPAHYPRPERVEFNCQIGQVTISGQCYFALCPAAIMAGGSLSIVYASGGIRAWLVARADFLMQWKPLHYEAAVAVLLGVQLNIKIWFVRIRLSIELGAAIALYGPPLAGSVRISLYVVSFTVGFGPPKSLPPPMVWESDDPERSFAHSFLGNPDVTRISVVDGLLDTPAAPPGSAPRRPVLQAHRLHLRCQSSVPATELRFDGRELHPRGGGTWPQLGVQPMGLGRFHSRIELTLEALHPDGSVRGDAQAELDLAPLTVSVPSALWSPRPPGIDILSGKTLIDGAPVGIELRGRVDPDTRVGPALELETFAYDRVEYPCSDVGALRPATALPGSAARLGDTLMAGVVVERRRAIVDCLNAGRGVRKLSADAELPILAAAPEHVLDVEPLMARIGQDVPRMFAEI</sequence>
<dbReference type="AlphaFoldDB" id="A0A5C7SNR0"/>
<dbReference type="EMBL" id="SSFD01000152">
    <property type="protein sequence ID" value="TXH85240.1"/>
    <property type="molecule type" value="Genomic_DNA"/>
</dbReference>
<proteinExistence type="predicted"/>
<evidence type="ECO:0000313" key="3">
    <source>
        <dbReference type="EMBL" id="TXH85240.1"/>
    </source>
</evidence>
<feature type="domain" description="DUF6603" evidence="2">
    <location>
        <begin position="265"/>
        <end position="731"/>
    </location>
</feature>
<feature type="compositionally biased region" description="Low complexity" evidence="1">
    <location>
        <begin position="232"/>
        <end position="249"/>
    </location>
</feature>
<protein>
    <recommendedName>
        <fullName evidence="2">DUF6603 domain-containing protein</fullName>
    </recommendedName>
</protein>
<organism evidence="3 4">
    <name type="scientific">Thauera aminoaromatica</name>
    <dbReference type="NCBI Taxonomy" id="164330"/>
    <lineage>
        <taxon>Bacteria</taxon>
        <taxon>Pseudomonadati</taxon>
        <taxon>Pseudomonadota</taxon>
        <taxon>Betaproteobacteria</taxon>
        <taxon>Rhodocyclales</taxon>
        <taxon>Zoogloeaceae</taxon>
        <taxon>Thauera</taxon>
    </lineage>
</organism>
<evidence type="ECO:0000256" key="1">
    <source>
        <dbReference type="SAM" id="MobiDB-lite"/>
    </source>
</evidence>
<reference evidence="3 4" key="1">
    <citation type="submission" date="2018-09" db="EMBL/GenBank/DDBJ databases">
        <title>Metagenome Assembled Genomes from an Advanced Water Purification Facility.</title>
        <authorList>
            <person name="Stamps B.W."/>
            <person name="Spear J.R."/>
        </authorList>
    </citation>
    <scope>NUCLEOTIDE SEQUENCE [LARGE SCALE GENOMIC DNA]</scope>
    <source>
        <strain evidence="3">Bin_27_1</strain>
    </source>
</reference>
<comment type="caution">
    <text evidence="3">The sequence shown here is derived from an EMBL/GenBank/DDBJ whole genome shotgun (WGS) entry which is preliminary data.</text>
</comment>